<proteinExistence type="predicted"/>
<dbReference type="RefSeq" id="WP_142619374.1">
    <property type="nucleotide sequence ID" value="NZ_VIRM01000015.1"/>
</dbReference>
<dbReference type="Proteomes" id="UP000316541">
    <property type="component" value="Unassembled WGS sequence"/>
</dbReference>
<protein>
    <submittedName>
        <fullName evidence="2">Uncharacterized protein</fullName>
    </submittedName>
</protein>
<evidence type="ECO:0000313" key="3">
    <source>
        <dbReference type="Proteomes" id="UP000316541"/>
    </source>
</evidence>
<accession>A0A544YVC2</accession>
<gene>
    <name evidence="2" type="ORF">FLX08_14595</name>
</gene>
<sequence>MWLSKLDELFSTHDAFAWVQRWSIGGDPYLRHYRDLRFDRHKANGQSADNPIHPERVLTEASSGPHPVHDTPLTEALDRLFLKLGPPPDRIKSMDVPVQSGGGMN</sequence>
<name>A0A544YVC2_9ACTN</name>
<dbReference type="AlphaFoldDB" id="A0A544YVC2"/>
<dbReference type="EMBL" id="VIRM01000015">
    <property type="protein sequence ID" value="TQS20708.1"/>
    <property type="molecule type" value="Genomic_DNA"/>
</dbReference>
<evidence type="ECO:0000313" key="2">
    <source>
        <dbReference type="EMBL" id="TQS20708.1"/>
    </source>
</evidence>
<organism evidence="2 3">
    <name type="scientific">Microbispora hainanensis</name>
    <dbReference type="NCBI Taxonomy" id="568844"/>
    <lineage>
        <taxon>Bacteria</taxon>
        <taxon>Bacillati</taxon>
        <taxon>Actinomycetota</taxon>
        <taxon>Actinomycetes</taxon>
        <taxon>Streptosporangiales</taxon>
        <taxon>Streptosporangiaceae</taxon>
        <taxon>Microbispora</taxon>
    </lineage>
</organism>
<comment type="caution">
    <text evidence="2">The sequence shown here is derived from an EMBL/GenBank/DDBJ whole genome shotgun (WGS) entry which is preliminary data.</text>
</comment>
<reference evidence="2 3" key="1">
    <citation type="submission" date="2019-07" db="EMBL/GenBank/DDBJ databases">
        <title>Microbispora hainanensis DSM 45428.</title>
        <authorList>
            <person name="Thawai C."/>
        </authorList>
    </citation>
    <scope>NUCLEOTIDE SEQUENCE [LARGE SCALE GENOMIC DNA]</scope>
    <source>
        <strain evidence="2 3">DSM 45428</strain>
    </source>
</reference>
<evidence type="ECO:0000256" key="1">
    <source>
        <dbReference type="SAM" id="MobiDB-lite"/>
    </source>
</evidence>
<feature type="region of interest" description="Disordered" evidence="1">
    <location>
        <begin position="44"/>
        <end position="70"/>
    </location>
</feature>